<dbReference type="GO" id="GO:0004674">
    <property type="term" value="F:protein serine/threonine kinase activity"/>
    <property type="evidence" value="ECO:0007669"/>
    <property type="project" value="UniProtKB-KW"/>
</dbReference>
<dbReference type="FunFam" id="3.30.430.20:FF:000034">
    <property type="entry name" value="Putative DUF26-domain protein kinase"/>
    <property type="match status" value="1"/>
</dbReference>
<dbReference type="InterPro" id="IPR000719">
    <property type="entry name" value="Prot_kinase_dom"/>
</dbReference>
<keyword evidence="5" id="KW-0723">Serine/threonine-protein kinase</keyword>
<reference evidence="20" key="2">
    <citation type="submission" date="2015-06" db="UniProtKB">
        <authorList>
            <consortium name="EnsemblPlants"/>
        </authorList>
    </citation>
    <scope>IDENTIFICATION</scope>
</reference>
<dbReference type="AlphaFoldDB" id="A0A0E0P8G2"/>
<evidence type="ECO:0000259" key="19">
    <source>
        <dbReference type="PROSITE" id="PS51473"/>
    </source>
</evidence>
<feature type="domain" description="Protein kinase" evidence="18">
    <location>
        <begin position="264"/>
        <end position="534"/>
    </location>
</feature>
<evidence type="ECO:0000256" key="4">
    <source>
        <dbReference type="ARBA" id="ARBA00022475"/>
    </source>
</evidence>
<proteinExistence type="inferred from homology"/>
<dbReference type="FunFam" id="1.10.510.10:FF:000240">
    <property type="entry name" value="Lectin-domain containing receptor kinase A4.3"/>
    <property type="match status" value="1"/>
</dbReference>
<keyword evidence="15" id="KW-0675">Receptor</keyword>
<feature type="domain" description="Gnk2-homologous" evidence="19">
    <location>
        <begin position="13"/>
        <end position="117"/>
    </location>
</feature>
<dbReference type="Gene3D" id="3.30.200.20">
    <property type="entry name" value="Phosphorylase Kinase, domain 1"/>
    <property type="match status" value="1"/>
</dbReference>
<dbReference type="PROSITE" id="PS00108">
    <property type="entry name" value="PROTEIN_KINASE_ST"/>
    <property type="match status" value="1"/>
</dbReference>
<evidence type="ECO:0000256" key="10">
    <source>
        <dbReference type="ARBA" id="ARBA00022741"/>
    </source>
</evidence>
<keyword evidence="6" id="KW-0808">Transferase</keyword>
<evidence type="ECO:0000259" key="18">
    <source>
        <dbReference type="PROSITE" id="PS50011"/>
    </source>
</evidence>
<dbReference type="Pfam" id="PF00069">
    <property type="entry name" value="Pkinase"/>
    <property type="match status" value="1"/>
</dbReference>
<evidence type="ECO:0000256" key="13">
    <source>
        <dbReference type="ARBA" id="ARBA00022989"/>
    </source>
</evidence>
<dbReference type="Gene3D" id="1.10.510.10">
    <property type="entry name" value="Transferase(Phosphotransferase) domain 1"/>
    <property type="match status" value="1"/>
</dbReference>
<dbReference type="InterPro" id="IPR011009">
    <property type="entry name" value="Kinase-like_dom_sf"/>
</dbReference>
<evidence type="ECO:0000256" key="2">
    <source>
        <dbReference type="ARBA" id="ARBA00008536"/>
    </source>
</evidence>
<dbReference type="HOGENOM" id="CLU_000288_35_7_1"/>
<dbReference type="CDD" id="cd23509">
    <property type="entry name" value="Gnk2-like"/>
    <property type="match status" value="1"/>
</dbReference>
<evidence type="ECO:0000256" key="11">
    <source>
        <dbReference type="ARBA" id="ARBA00022777"/>
    </source>
</evidence>
<dbReference type="SMART" id="SM00220">
    <property type="entry name" value="S_TKc"/>
    <property type="match status" value="1"/>
</dbReference>
<comment type="similarity">
    <text evidence="2">In the N-terminal section; belongs to the leguminous lectin family.</text>
</comment>
<keyword evidence="7" id="KW-0812">Transmembrane</keyword>
<dbReference type="Pfam" id="PF01657">
    <property type="entry name" value="Stress-antifung"/>
    <property type="match status" value="2"/>
</dbReference>
<dbReference type="EnsemblPlants" id="ORUFI04G12070.1">
    <property type="protein sequence ID" value="ORUFI04G12070.1"/>
    <property type="gene ID" value="ORUFI04G12070"/>
</dbReference>
<dbReference type="PANTHER" id="PTHR47973">
    <property type="entry name" value="CYSTEINE-RICH RECEPTOR-LIKE PROTEIN KINASE 3"/>
    <property type="match status" value="1"/>
</dbReference>
<dbReference type="GO" id="GO:0005886">
    <property type="term" value="C:plasma membrane"/>
    <property type="evidence" value="ECO:0007669"/>
    <property type="project" value="UniProtKB-SubCell"/>
</dbReference>
<dbReference type="eggNOG" id="ENOG502QWDY">
    <property type="taxonomic scope" value="Eukaryota"/>
</dbReference>
<dbReference type="InterPro" id="IPR008271">
    <property type="entry name" value="Ser/Thr_kinase_AS"/>
</dbReference>
<dbReference type="Gramene" id="ORUFI04G12070.1">
    <property type="protein sequence ID" value="ORUFI04G12070.1"/>
    <property type="gene ID" value="ORUFI04G12070"/>
</dbReference>
<feature type="domain" description="Gnk2-homologous" evidence="19">
    <location>
        <begin position="123"/>
        <end position="229"/>
    </location>
</feature>
<evidence type="ECO:0000256" key="6">
    <source>
        <dbReference type="ARBA" id="ARBA00022679"/>
    </source>
</evidence>
<dbReference type="STRING" id="4529.A0A0E0P8G2"/>
<protein>
    <recommendedName>
        <fullName evidence="22">Protein kinase domain-containing protein</fullName>
    </recommendedName>
</protein>
<organism evidence="20 21">
    <name type="scientific">Oryza rufipogon</name>
    <name type="common">Brownbeard rice</name>
    <name type="synonym">Asian wild rice</name>
    <dbReference type="NCBI Taxonomy" id="4529"/>
    <lineage>
        <taxon>Eukaryota</taxon>
        <taxon>Viridiplantae</taxon>
        <taxon>Streptophyta</taxon>
        <taxon>Embryophyta</taxon>
        <taxon>Tracheophyta</taxon>
        <taxon>Spermatophyta</taxon>
        <taxon>Magnoliopsida</taxon>
        <taxon>Liliopsida</taxon>
        <taxon>Poales</taxon>
        <taxon>Poaceae</taxon>
        <taxon>BOP clade</taxon>
        <taxon>Oryzoideae</taxon>
        <taxon>Oryzeae</taxon>
        <taxon>Oryzinae</taxon>
        <taxon>Oryza</taxon>
    </lineage>
</organism>
<dbReference type="Gene3D" id="3.30.430.20">
    <property type="entry name" value="Gnk2 domain, C-X8-C-X2-C motif"/>
    <property type="match status" value="2"/>
</dbReference>
<keyword evidence="8 17" id="KW-0732">Signal</keyword>
<evidence type="ECO:0000313" key="20">
    <source>
        <dbReference type="EnsemblPlants" id="ORUFI04G12070.1"/>
    </source>
</evidence>
<name>A0A0E0P8G2_ORYRU</name>
<dbReference type="Proteomes" id="UP000008022">
    <property type="component" value="Unassembled WGS sequence"/>
</dbReference>
<keyword evidence="13" id="KW-1133">Transmembrane helix</keyword>
<sequence length="575" mass="61954">MAASHQQLLTAAAVVVLASLRAVAQPAGDGYGNATFSLCSGVDNTQAAGRSTWSSSVVSDGEYYALAQCRADVPAGDCSRCLAACLGVIGGSGDDLCEKAAVRYDDRCLLRFAKGDDFTGFDVDEHTATVFDGGRSGLTVAEEVPTRLLATVAAAAPASRSRTAAGIASYGGGGSLYGLAQCTTQIPAPDCARCLRGALSRLSEDFNSTAAGMQLLRSSCMLRYGSSLFFNQSSPLLPVAHLAIAPAVSGNYSYQTLVNSTGKFAERNKLGSGGCGTVYKGILHNNEEIAVKKLTRKDLREVEREVSLVAQLQHENIVKFLGHCFRHDKMFLVYEYLSNGTLSRYFKCSADCQKLDWPKWLNIIRGIARGLSYLHRDSGKDIVHRDLKPSNVLLDSNFNAKIADFDLARPYDRNKSHESTQKRAGTHGYIAPELYAGGEYSTKSDVYSFGVMTLEIIVGQNTSKFDNDNCTGLVEYAWQHFVRRTVEDMLDGDHLGLVNDEQVQQASRCVHVALLCVQSNRSVRPSMDRVHGVLGSKEELEEPSTPGFVAAAAAGVSPSAYSVNSVTISVMEPRP</sequence>
<comment type="subcellular location">
    <subcellularLocation>
        <location evidence="1">Cell membrane</location>
        <topology evidence="1">Single-pass type I membrane protein</topology>
    </subcellularLocation>
</comment>
<evidence type="ECO:0000256" key="1">
    <source>
        <dbReference type="ARBA" id="ARBA00004251"/>
    </source>
</evidence>
<keyword evidence="21" id="KW-1185">Reference proteome</keyword>
<dbReference type="SUPFAM" id="SSF56112">
    <property type="entry name" value="Protein kinase-like (PK-like)"/>
    <property type="match status" value="1"/>
</dbReference>
<dbReference type="InterPro" id="IPR002902">
    <property type="entry name" value="GNK2"/>
</dbReference>
<evidence type="ECO:0000256" key="7">
    <source>
        <dbReference type="ARBA" id="ARBA00022692"/>
    </source>
</evidence>
<evidence type="ECO:0000256" key="16">
    <source>
        <dbReference type="ARBA" id="ARBA00023180"/>
    </source>
</evidence>
<evidence type="ECO:0000256" key="17">
    <source>
        <dbReference type="SAM" id="SignalP"/>
    </source>
</evidence>
<keyword evidence="10" id="KW-0547">Nucleotide-binding</keyword>
<comment type="similarity">
    <text evidence="3">In the C-terminal section; belongs to the protein kinase superfamily. Ser/Thr protein kinase family.</text>
</comment>
<keyword evidence="12" id="KW-0067">ATP-binding</keyword>
<feature type="chain" id="PRO_5002370023" description="Protein kinase domain-containing protein" evidence="17">
    <location>
        <begin position="25"/>
        <end position="575"/>
    </location>
</feature>
<dbReference type="PROSITE" id="PS50011">
    <property type="entry name" value="PROTEIN_KINASE_DOM"/>
    <property type="match status" value="1"/>
</dbReference>
<dbReference type="InterPro" id="IPR052059">
    <property type="entry name" value="CR_Ser/Thr_kinase"/>
</dbReference>
<dbReference type="PROSITE" id="PS51473">
    <property type="entry name" value="GNK2"/>
    <property type="match status" value="2"/>
</dbReference>
<reference evidence="21" key="1">
    <citation type="submission" date="2013-06" db="EMBL/GenBank/DDBJ databases">
        <authorList>
            <person name="Zhao Q."/>
        </authorList>
    </citation>
    <scope>NUCLEOTIDE SEQUENCE</scope>
    <source>
        <strain evidence="21">cv. W1943</strain>
    </source>
</reference>
<keyword evidence="4" id="KW-1003">Cell membrane</keyword>
<keyword evidence="9" id="KW-0677">Repeat</keyword>
<evidence type="ECO:0000256" key="9">
    <source>
        <dbReference type="ARBA" id="ARBA00022737"/>
    </source>
</evidence>
<evidence type="ECO:0000256" key="15">
    <source>
        <dbReference type="ARBA" id="ARBA00023170"/>
    </source>
</evidence>
<keyword evidence="11" id="KW-0418">Kinase</keyword>
<evidence type="ECO:0000256" key="3">
    <source>
        <dbReference type="ARBA" id="ARBA00010217"/>
    </source>
</evidence>
<evidence type="ECO:0000256" key="14">
    <source>
        <dbReference type="ARBA" id="ARBA00023136"/>
    </source>
</evidence>
<evidence type="ECO:0000256" key="5">
    <source>
        <dbReference type="ARBA" id="ARBA00022527"/>
    </source>
</evidence>
<keyword evidence="16" id="KW-0325">Glycoprotein</keyword>
<keyword evidence="14" id="KW-0472">Membrane</keyword>
<accession>A0A0E0P8G2</accession>
<evidence type="ECO:0008006" key="22">
    <source>
        <dbReference type="Google" id="ProtNLM"/>
    </source>
</evidence>
<dbReference type="OMA" id="EYAWQHF"/>
<evidence type="ECO:0000256" key="8">
    <source>
        <dbReference type="ARBA" id="ARBA00022729"/>
    </source>
</evidence>
<evidence type="ECO:0000313" key="21">
    <source>
        <dbReference type="Proteomes" id="UP000008022"/>
    </source>
</evidence>
<dbReference type="GO" id="GO:0005524">
    <property type="term" value="F:ATP binding"/>
    <property type="evidence" value="ECO:0007669"/>
    <property type="project" value="UniProtKB-KW"/>
</dbReference>
<feature type="signal peptide" evidence="17">
    <location>
        <begin position="1"/>
        <end position="24"/>
    </location>
</feature>
<dbReference type="InterPro" id="IPR038408">
    <property type="entry name" value="GNK2_sf"/>
</dbReference>
<dbReference type="CDD" id="cd14066">
    <property type="entry name" value="STKc_IRAK"/>
    <property type="match status" value="1"/>
</dbReference>
<evidence type="ECO:0000256" key="12">
    <source>
        <dbReference type="ARBA" id="ARBA00022840"/>
    </source>
</evidence>
<dbReference type="GO" id="GO:0002229">
    <property type="term" value="P:defense response to oomycetes"/>
    <property type="evidence" value="ECO:0007669"/>
    <property type="project" value="UniProtKB-ARBA"/>
</dbReference>